<dbReference type="AlphaFoldDB" id="A0A2N3IVR2"/>
<accession>A0A2N3IVR2</accession>
<dbReference type="Pfam" id="PF00593">
    <property type="entry name" value="TonB_dep_Rec_b-barrel"/>
    <property type="match status" value="1"/>
</dbReference>
<dbReference type="RefSeq" id="WP_101318900.1">
    <property type="nucleotide sequence ID" value="NZ_CAWNSS010000042.1"/>
</dbReference>
<dbReference type="PANTHER" id="PTHR30069:SF53">
    <property type="entry name" value="COLICIN I RECEPTOR-RELATED"/>
    <property type="match status" value="1"/>
</dbReference>
<dbReference type="GO" id="GO:0009279">
    <property type="term" value="C:cell outer membrane"/>
    <property type="evidence" value="ECO:0007669"/>
    <property type="project" value="UniProtKB-SubCell"/>
</dbReference>
<gene>
    <name evidence="15" type="ORF">AOX56_18630</name>
</gene>
<keyword evidence="2 10" id="KW-0813">Transport</keyword>
<evidence type="ECO:0000256" key="2">
    <source>
        <dbReference type="ARBA" id="ARBA00022448"/>
    </source>
</evidence>
<evidence type="ECO:0000256" key="12">
    <source>
        <dbReference type="SAM" id="SignalP"/>
    </source>
</evidence>
<comment type="similarity">
    <text evidence="10 11">Belongs to the TonB-dependent receptor family.</text>
</comment>
<dbReference type="CDD" id="cd01347">
    <property type="entry name" value="ligand_gated_channel"/>
    <property type="match status" value="1"/>
</dbReference>
<reference evidence="15 16" key="1">
    <citation type="journal article" date="2017" name="Front. Microbiol.">
        <title>Strong Genomic and Phenotypic Heterogeneity in the Aeromonas sobria Species Complex.</title>
        <authorList>
            <person name="Gauthier J."/>
            <person name="Vincent A.T."/>
            <person name="Charette S.J."/>
            <person name="Derome N."/>
        </authorList>
    </citation>
    <scope>NUCLEOTIDE SEQUENCE [LARGE SCALE GENOMIC DNA]</scope>
    <source>
        <strain evidence="15 16">JF2635</strain>
    </source>
</reference>
<sequence>MKSSTSRFIAPSLLATTIVTLLTQQAIAANNAPQADEVITVTTTAHNTRSAPASISVITAEQIAAAPVNDLADLLRHEVGIQAEANTNGRSEIGIRGMSGKYTLVLVDGKRLSSSNALWRGGDFDNTPVPLGMIQRVEVIRGPMSALYGSDAIGGVINIITKQPGKTWQGAADADFKAIEGKDGGDQHRTNLGFTGPLTDNLLIRMNGEVYDRQAWAPTEAAEGIPLIEAKQTRNFASTLSWLVDEQQRFELDYLYNQDERPLDIFRKIGNKIHSRQQQNDRNLFGLTHKGNWSWGDTTVMVNYESSKIDDFNDILKIHQQPKEENNFTVKGYTNLTLTNHYLTLGGEYLDRELVDAVSYKDIGGKESHSQEALFAQDEIGLTDSLNLTLGGRYDHHGLYGSHFTPRGYLVYELSEVVTVKGGVSQAFKAPASHQYTNGYSTESCGGRCSIYGNDKVKPETSTNYELGIIAGEGIWETSSTLFYSNIDDMLIGKEPPGSQKPFSDRTWYNLDKATTKGLELTGKLDLTEDINLGANYTYLKAEDDKGLQILNRPKHKTNAKLTWQATERLNAFVGTTYTGTQFIEHKVNNATVRDKLPSYQTFDLGTGFKVTENFDLRLGINNLTDVRLQEKDTLFQNVEPGRSYYVSGSARF</sequence>
<protein>
    <submittedName>
        <fullName evidence="15">Iron transporter</fullName>
    </submittedName>
</protein>
<name>A0A2N3IVR2_AERSO</name>
<evidence type="ECO:0000256" key="4">
    <source>
        <dbReference type="ARBA" id="ARBA00022692"/>
    </source>
</evidence>
<evidence type="ECO:0000313" key="15">
    <source>
        <dbReference type="EMBL" id="PKQ76422.1"/>
    </source>
</evidence>
<comment type="caution">
    <text evidence="15">The sequence shown here is derived from an EMBL/GenBank/DDBJ whole genome shotgun (WGS) entry which is preliminary data.</text>
</comment>
<dbReference type="SUPFAM" id="SSF56935">
    <property type="entry name" value="Porins"/>
    <property type="match status" value="1"/>
</dbReference>
<dbReference type="InterPro" id="IPR000531">
    <property type="entry name" value="Beta-barrel_TonB"/>
</dbReference>
<dbReference type="Gene3D" id="2.40.170.20">
    <property type="entry name" value="TonB-dependent receptor, beta-barrel domain"/>
    <property type="match status" value="1"/>
</dbReference>
<dbReference type="GO" id="GO:0044718">
    <property type="term" value="P:siderophore transmembrane transport"/>
    <property type="evidence" value="ECO:0007669"/>
    <property type="project" value="TreeGrafter"/>
</dbReference>
<feature type="domain" description="TonB-dependent receptor plug" evidence="14">
    <location>
        <begin position="48"/>
        <end position="156"/>
    </location>
</feature>
<dbReference type="EMBL" id="LJZX01000042">
    <property type="protein sequence ID" value="PKQ76422.1"/>
    <property type="molecule type" value="Genomic_DNA"/>
</dbReference>
<keyword evidence="7 11" id="KW-0798">TonB box</keyword>
<evidence type="ECO:0000256" key="3">
    <source>
        <dbReference type="ARBA" id="ARBA00022452"/>
    </source>
</evidence>
<feature type="signal peptide" evidence="12">
    <location>
        <begin position="1"/>
        <end position="28"/>
    </location>
</feature>
<comment type="subcellular location">
    <subcellularLocation>
        <location evidence="1 10">Cell outer membrane</location>
        <topology evidence="1 10">Multi-pass membrane protein</topology>
    </subcellularLocation>
</comment>
<keyword evidence="4 10" id="KW-0812">Transmembrane</keyword>
<dbReference type="InterPro" id="IPR012910">
    <property type="entry name" value="Plug_dom"/>
</dbReference>
<dbReference type="Proteomes" id="UP000233526">
    <property type="component" value="Unassembled WGS sequence"/>
</dbReference>
<dbReference type="InterPro" id="IPR039426">
    <property type="entry name" value="TonB-dep_rcpt-like"/>
</dbReference>
<evidence type="ECO:0000256" key="9">
    <source>
        <dbReference type="ARBA" id="ARBA00023237"/>
    </source>
</evidence>
<feature type="chain" id="PRO_5014775058" evidence="12">
    <location>
        <begin position="29"/>
        <end position="653"/>
    </location>
</feature>
<keyword evidence="9 10" id="KW-0998">Cell outer membrane</keyword>
<dbReference type="Gene3D" id="2.170.130.10">
    <property type="entry name" value="TonB-dependent receptor, plug domain"/>
    <property type="match status" value="1"/>
</dbReference>
<evidence type="ECO:0000256" key="8">
    <source>
        <dbReference type="ARBA" id="ARBA00023136"/>
    </source>
</evidence>
<feature type="domain" description="TonB-dependent receptor-like beta-barrel" evidence="13">
    <location>
        <begin position="242"/>
        <end position="624"/>
    </location>
</feature>
<dbReference type="InterPro" id="IPR037066">
    <property type="entry name" value="Plug_dom_sf"/>
</dbReference>
<evidence type="ECO:0000256" key="1">
    <source>
        <dbReference type="ARBA" id="ARBA00004571"/>
    </source>
</evidence>
<keyword evidence="5 12" id="KW-0732">Signal</keyword>
<evidence type="ECO:0000259" key="14">
    <source>
        <dbReference type="Pfam" id="PF07715"/>
    </source>
</evidence>
<keyword evidence="8 10" id="KW-0472">Membrane</keyword>
<dbReference type="Pfam" id="PF07715">
    <property type="entry name" value="Plug"/>
    <property type="match status" value="1"/>
</dbReference>
<evidence type="ECO:0000256" key="6">
    <source>
        <dbReference type="ARBA" id="ARBA00023065"/>
    </source>
</evidence>
<dbReference type="PANTHER" id="PTHR30069">
    <property type="entry name" value="TONB-DEPENDENT OUTER MEMBRANE RECEPTOR"/>
    <property type="match status" value="1"/>
</dbReference>
<dbReference type="InterPro" id="IPR036942">
    <property type="entry name" value="Beta-barrel_TonB_sf"/>
</dbReference>
<dbReference type="PROSITE" id="PS52016">
    <property type="entry name" value="TONB_DEPENDENT_REC_3"/>
    <property type="match status" value="1"/>
</dbReference>
<evidence type="ECO:0000259" key="13">
    <source>
        <dbReference type="Pfam" id="PF00593"/>
    </source>
</evidence>
<evidence type="ECO:0000256" key="10">
    <source>
        <dbReference type="PROSITE-ProRule" id="PRU01360"/>
    </source>
</evidence>
<evidence type="ECO:0000256" key="11">
    <source>
        <dbReference type="RuleBase" id="RU003357"/>
    </source>
</evidence>
<organism evidence="15 16">
    <name type="scientific">Aeromonas sobria</name>
    <dbReference type="NCBI Taxonomy" id="646"/>
    <lineage>
        <taxon>Bacteria</taxon>
        <taxon>Pseudomonadati</taxon>
        <taxon>Pseudomonadota</taxon>
        <taxon>Gammaproteobacteria</taxon>
        <taxon>Aeromonadales</taxon>
        <taxon>Aeromonadaceae</taxon>
        <taxon>Aeromonas</taxon>
    </lineage>
</organism>
<evidence type="ECO:0000313" key="16">
    <source>
        <dbReference type="Proteomes" id="UP000233526"/>
    </source>
</evidence>
<dbReference type="GO" id="GO:0015344">
    <property type="term" value="F:siderophore uptake transmembrane transporter activity"/>
    <property type="evidence" value="ECO:0007669"/>
    <property type="project" value="TreeGrafter"/>
</dbReference>
<keyword evidence="6" id="KW-0406">Ion transport</keyword>
<proteinExistence type="inferred from homology"/>
<evidence type="ECO:0000256" key="5">
    <source>
        <dbReference type="ARBA" id="ARBA00022729"/>
    </source>
</evidence>
<evidence type="ECO:0000256" key="7">
    <source>
        <dbReference type="ARBA" id="ARBA00023077"/>
    </source>
</evidence>
<keyword evidence="3 10" id="KW-1134">Transmembrane beta strand</keyword>